<reference evidence="4" key="2">
    <citation type="submission" date="2020-10" db="UniProtKB">
        <authorList>
            <consortium name="WormBaseParasite"/>
        </authorList>
    </citation>
    <scope>IDENTIFICATION</scope>
</reference>
<proteinExistence type="predicted"/>
<evidence type="ECO:0000313" key="3">
    <source>
        <dbReference type="Proteomes" id="UP000492821"/>
    </source>
</evidence>
<feature type="domain" description="CSD" evidence="2">
    <location>
        <begin position="32"/>
        <end position="101"/>
    </location>
</feature>
<dbReference type="Proteomes" id="UP000492821">
    <property type="component" value="Unassembled WGS sequence"/>
</dbReference>
<reference evidence="3" key="1">
    <citation type="journal article" date="2013" name="Genetics">
        <title>The draft genome and transcriptome of Panagrellus redivivus are shaped by the harsh demands of a free-living lifestyle.</title>
        <authorList>
            <person name="Srinivasan J."/>
            <person name="Dillman A.R."/>
            <person name="Macchietto M.G."/>
            <person name="Heikkinen L."/>
            <person name="Lakso M."/>
            <person name="Fracchia K.M."/>
            <person name="Antoshechkin I."/>
            <person name="Mortazavi A."/>
            <person name="Wong G."/>
            <person name="Sternberg P.W."/>
        </authorList>
    </citation>
    <scope>NUCLEOTIDE SEQUENCE [LARGE SCALE GENOMIC DNA]</scope>
    <source>
        <strain evidence="3">MT8872</strain>
    </source>
</reference>
<sequence>MADNKTESGQEAPVAAPATAEAPKEKKLLVKGVKGTVKWFNVMNGYGFINRSDNDEDIFVHQSAIIKNNPDKAVRSLGDGEQVEFDVVEGEKGAEAFNVTGPGGNFVEGSKYASTRARRGRFFRGGRGRPHPENAEGGHEASGDDSGAPGAEGGAPRRGGRGRGRGGFRRGGGRGGPRGGPRRSEGEGGAADNQQQQQNQPQSGGESGGEGGNGGRRPRRGGRGRGRGGRGGAAPGANEGGAAPAESQA</sequence>
<dbReference type="InterPro" id="IPR011129">
    <property type="entry name" value="CSD"/>
</dbReference>
<feature type="compositionally biased region" description="Low complexity" evidence="1">
    <location>
        <begin position="11"/>
        <end position="21"/>
    </location>
</feature>
<feature type="region of interest" description="Disordered" evidence="1">
    <location>
        <begin position="1"/>
        <end position="22"/>
    </location>
</feature>
<dbReference type="InterPro" id="IPR019844">
    <property type="entry name" value="CSD_CS"/>
</dbReference>
<evidence type="ECO:0000256" key="1">
    <source>
        <dbReference type="SAM" id="MobiDB-lite"/>
    </source>
</evidence>
<feature type="compositionally biased region" description="Basic residues" evidence="1">
    <location>
        <begin position="216"/>
        <end position="228"/>
    </location>
</feature>
<dbReference type="PROSITE" id="PS51857">
    <property type="entry name" value="CSD_2"/>
    <property type="match status" value="1"/>
</dbReference>
<dbReference type="CDD" id="cd04458">
    <property type="entry name" value="CSP_CDS"/>
    <property type="match status" value="1"/>
</dbReference>
<evidence type="ECO:0000259" key="2">
    <source>
        <dbReference type="PROSITE" id="PS51857"/>
    </source>
</evidence>
<organism evidence="3 4">
    <name type="scientific">Panagrellus redivivus</name>
    <name type="common">Microworm</name>
    <dbReference type="NCBI Taxonomy" id="6233"/>
    <lineage>
        <taxon>Eukaryota</taxon>
        <taxon>Metazoa</taxon>
        <taxon>Ecdysozoa</taxon>
        <taxon>Nematoda</taxon>
        <taxon>Chromadorea</taxon>
        <taxon>Rhabditida</taxon>
        <taxon>Tylenchina</taxon>
        <taxon>Panagrolaimomorpha</taxon>
        <taxon>Panagrolaimoidea</taxon>
        <taxon>Panagrolaimidae</taxon>
        <taxon>Panagrellus</taxon>
    </lineage>
</organism>
<feature type="compositionally biased region" description="Low complexity" evidence="1">
    <location>
        <begin position="190"/>
        <end position="204"/>
    </location>
</feature>
<dbReference type="FunFam" id="2.40.50.140:FF:000274">
    <property type="entry name" value="Mitochondrial RNA binding protein"/>
    <property type="match status" value="1"/>
</dbReference>
<dbReference type="PROSITE" id="PS00352">
    <property type="entry name" value="CSD_1"/>
    <property type="match status" value="1"/>
</dbReference>
<dbReference type="PANTHER" id="PTHR11544">
    <property type="entry name" value="COLD SHOCK DOMAIN CONTAINING PROTEINS"/>
    <property type="match status" value="1"/>
</dbReference>
<accession>A0A7E4VKF0</accession>
<dbReference type="Gene3D" id="2.40.50.140">
    <property type="entry name" value="Nucleic acid-binding proteins"/>
    <property type="match status" value="1"/>
</dbReference>
<dbReference type="InterPro" id="IPR002059">
    <property type="entry name" value="CSP_DNA-bd"/>
</dbReference>
<feature type="compositionally biased region" description="Gly residues" evidence="1">
    <location>
        <begin position="205"/>
        <end position="215"/>
    </location>
</feature>
<dbReference type="SMART" id="SM00357">
    <property type="entry name" value="CSP"/>
    <property type="match status" value="1"/>
</dbReference>
<dbReference type="AlphaFoldDB" id="A0A7E4VKF0"/>
<name>A0A7E4VKF0_PANRE</name>
<keyword evidence="3" id="KW-1185">Reference proteome</keyword>
<feature type="compositionally biased region" description="Low complexity" evidence="1">
    <location>
        <begin position="235"/>
        <end position="249"/>
    </location>
</feature>
<dbReference type="SUPFAM" id="SSF50249">
    <property type="entry name" value="Nucleic acid-binding proteins"/>
    <property type="match status" value="1"/>
</dbReference>
<dbReference type="PRINTS" id="PR00050">
    <property type="entry name" value="COLDSHOCK"/>
</dbReference>
<dbReference type="GO" id="GO:0003676">
    <property type="term" value="F:nucleic acid binding"/>
    <property type="evidence" value="ECO:0007669"/>
    <property type="project" value="InterPro"/>
</dbReference>
<dbReference type="InterPro" id="IPR050181">
    <property type="entry name" value="Cold_shock_domain"/>
</dbReference>
<feature type="compositionally biased region" description="Basic residues" evidence="1">
    <location>
        <begin position="116"/>
        <end position="129"/>
    </location>
</feature>
<dbReference type="Pfam" id="PF00313">
    <property type="entry name" value="CSD"/>
    <property type="match status" value="1"/>
</dbReference>
<feature type="region of interest" description="Disordered" evidence="1">
    <location>
        <begin position="99"/>
        <end position="249"/>
    </location>
</feature>
<dbReference type="InterPro" id="IPR012340">
    <property type="entry name" value="NA-bd_OB-fold"/>
</dbReference>
<feature type="compositionally biased region" description="Basic residues" evidence="1">
    <location>
        <begin position="158"/>
        <end position="172"/>
    </location>
</feature>
<feature type="compositionally biased region" description="Basic and acidic residues" evidence="1">
    <location>
        <begin position="130"/>
        <end position="142"/>
    </location>
</feature>
<protein>
    <submittedName>
        <fullName evidence="4">CSD domain-containing protein</fullName>
    </submittedName>
</protein>
<dbReference type="WBParaSite" id="Pan_g21580.t1">
    <property type="protein sequence ID" value="Pan_g21580.t1"/>
    <property type="gene ID" value="Pan_g21580"/>
</dbReference>
<evidence type="ECO:0000313" key="4">
    <source>
        <dbReference type="WBParaSite" id="Pan_g21580.t1"/>
    </source>
</evidence>